<evidence type="ECO:0000313" key="2">
    <source>
        <dbReference type="Proteomes" id="UP000615326"/>
    </source>
</evidence>
<dbReference type="EMBL" id="WOSW01000001">
    <property type="protein sequence ID" value="NHO31334.1"/>
    <property type="molecule type" value="Genomic_DNA"/>
</dbReference>
<protein>
    <submittedName>
        <fullName evidence="1">Uncharacterized protein</fullName>
    </submittedName>
</protein>
<comment type="caution">
    <text evidence="1">The sequence shown here is derived from an EMBL/GenBank/DDBJ whole genome shotgun (WGS) entry which is preliminary data.</text>
</comment>
<reference evidence="1 2" key="1">
    <citation type="journal article" date="2020" name="Int. J. Syst. Evol. Microbiol.">
        <title>Novel acetic acid bacteria from cider fermentations: Acetobacter conturbans sp. nov. and Acetobacter fallax sp. nov.</title>
        <authorList>
            <person name="Sombolestani A.S."/>
            <person name="Cleenwerck I."/>
            <person name="Cnockaert M."/>
            <person name="Borremans W."/>
            <person name="Wieme A.D."/>
            <person name="De Vuyst L."/>
            <person name="Vandamme P."/>
        </authorList>
    </citation>
    <scope>NUCLEOTIDE SEQUENCE [LARGE SCALE GENOMIC DNA]</scope>
    <source>
        <strain evidence="1 2">LMG 1637</strain>
    </source>
</reference>
<dbReference type="RefSeq" id="WP_173575892.1">
    <property type="nucleotide sequence ID" value="NZ_WOSW01000001.1"/>
</dbReference>
<accession>A0ABX0K796</accession>
<dbReference type="InterPro" id="IPR029044">
    <property type="entry name" value="Nucleotide-diphossugar_trans"/>
</dbReference>
<gene>
    <name evidence="1" type="ORF">GOB84_01935</name>
</gene>
<organism evidence="1 2">
    <name type="scientific">Acetobacter fallax</name>
    <dbReference type="NCBI Taxonomy" id="1737473"/>
    <lineage>
        <taxon>Bacteria</taxon>
        <taxon>Pseudomonadati</taxon>
        <taxon>Pseudomonadota</taxon>
        <taxon>Alphaproteobacteria</taxon>
        <taxon>Acetobacterales</taxon>
        <taxon>Acetobacteraceae</taxon>
        <taxon>Acetobacter</taxon>
    </lineage>
</organism>
<sequence length="367" mass="41304">MQDTVTEPKLTSSDLANNQRAIAYYHDHGCDTVETGFALANILNEDRCVAEASRVYRIAYDLHSSQPGQTPGAHVLLELSLLCGLKAGQTPAPEEMETLRSLSLPFYNYIVGIQTAWTQGDFVKAARIMGNCYEEFHTGAECDRLYLEIVNRIYHEQMQGGIADIRAPNSLIPRKLYTYRDVDAPDGAEHDFAWHSDFTGLEFRSFNKEEAANWLYTAYGVDARTLFLSAQNVSEASDFFRMHVMQQLGGWWLDAGNRIRSEDVFFSRVSQRHSHVFLLGHENVVHNGFFGTLPNSPILGDALLSLYRNCYQHPGLSIPAKTGSGVFERALNRTFHADLERLRPLPSMIIYDNAVFSDVIVPLSAQE</sequence>
<dbReference type="Gene3D" id="3.90.550.20">
    <property type="match status" value="1"/>
</dbReference>
<dbReference type="Proteomes" id="UP000615326">
    <property type="component" value="Unassembled WGS sequence"/>
</dbReference>
<name>A0ABX0K796_9PROT</name>
<evidence type="ECO:0000313" key="1">
    <source>
        <dbReference type="EMBL" id="NHO31334.1"/>
    </source>
</evidence>
<proteinExistence type="predicted"/>
<keyword evidence="2" id="KW-1185">Reference proteome</keyword>
<dbReference type="SUPFAM" id="SSF53448">
    <property type="entry name" value="Nucleotide-diphospho-sugar transferases"/>
    <property type="match status" value="1"/>
</dbReference>